<feature type="region of interest" description="Disordered" evidence="1">
    <location>
        <begin position="1"/>
        <end position="89"/>
    </location>
</feature>
<feature type="compositionally biased region" description="Polar residues" evidence="1">
    <location>
        <begin position="157"/>
        <end position="168"/>
    </location>
</feature>
<dbReference type="Proteomes" id="UP000591131">
    <property type="component" value="Unassembled WGS sequence"/>
</dbReference>
<reference evidence="2 3" key="1">
    <citation type="submission" date="2020-04" db="EMBL/GenBank/DDBJ databases">
        <title>Perkinsus chesapeaki whole genome sequence.</title>
        <authorList>
            <person name="Bogema D.R."/>
        </authorList>
    </citation>
    <scope>NUCLEOTIDE SEQUENCE [LARGE SCALE GENOMIC DNA]</scope>
    <source>
        <strain evidence="2">ATCC PRA-425</strain>
    </source>
</reference>
<feature type="compositionally biased region" description="Basic and acidic residues" evidence="1">
    <location>
        <begin position="1"/>
        <end position="16"/>
    </location>
</feature>
<comment type="caution">
    <text evidence="2">The sequence shown here is derived from an EMBL/GenBank/DDBJ whole genome shotgun (WGS) entry which is preliminary data.</text>
</comment>
<name>A0A7J6LIF5_PERCH</name>
<evidence type="ECO:0000256" key="1">
    <source>
        <dbReference type="SAM" id="MobiDB-lite"/>
    </source>
</evidence>
<dbReference type="OrthoDB" id="10546032at2759"/>
<accession>A0A7J6LIF5</accession>
<keyword evidence="3" id="KW-1185">Reference proteome</keyword>
<protein>
    <submittedName>
        <fullName evidence="2">Uncharacterized protein</fullName>
    </submittedName>
</protein>
<evidence type="ECO:0000313" key="2">
    <source>
        <dbReference type="EMBL" id="KAF4659067.1"/>
    </source>
</evidence>
<feature type="region of interest" description="Disordered" evidence="1">
    <location>
        <begin position="140"/>
        <end position="168"/>
    </location>
</feature>
<feature type="compositionally biased region" description="Basic and acidic residues" evidence="1">
    <location>
        <begin position="71"/>
        <end position="89"/>
    </location>
</feature>
<gene>
    <name evidence="2" type="ORF">FOL47_007726</name>
</gene>
<feature type="compositionally biased region" description="Basic and acidic residues" evidence="1">
    <location>
        <begin position="140"/>
        <end position="156"/>
    </location>
</feature>
<sequence>MVEKEKSSPEKCKGENDPFAMLEAEQLKQKASATPKDAAPRKIAKASSTSNTKKARRTRLESDSDSEASEDERWAREREERRKRALEDIDKQYENRAKQRAVMEKTAEERAKVQEAALQAGYTPLERYILRSGEIAEKYKVSDLKIKDKTTSKDGSNKQSTESGTTDS</sequence>
<proteinExistence type="predicted"/>
<dbReference type="EMBL" id="JAAPAO010000467">
    <property type="protein sequence ID" value="KAF4659067.1"/>
    <property type="molecule type" value="Genomic_DNA"/>
</dbReference>
<evidence type="ECO:0000313" key="3">
    <source>
        <dbReference type="Proteomes" id="UP000591131"/>
    </source>
</evidence>
<organism evidence="2 3">
    <name type="scientific">Perkinsus chesapeaki</name>
    <name type="common">Clam parasite</name>
    <name type="synonym">Perkinsus andrewsi</name>
    <dbReference type="NCBI Taxonomy" id="330153"/>
    <lineage>
        <taxon>Eukaryota</taxon>
        <taxon>Sar</taxon>
        <taxon>Alveolata</taxon>
        <taxon>Perkinsozoa</taxon>
        <taxon>Perkinsea</taxon>
        <taxon>Perkinsida</taxon>
        <taxon>Perkinsidae</taxon>
        <taxon>Perkinsus</taxon>
    </lineage>
</organism>
<dbReference type="AlphaFoldDB" id="A0A7J6LIF5"/>